<dbReference type="EMBL" id="JARYMX010000003">
    <property type="protein sequence ID" value="KAJ9557918.1"/>
    <property type="molecule type" value="Genomic_DNA"/>
</dbReference>
<feature type="domain" description="DUF4216" evidence="2">
    <location>
        <begin position="34"/>
        <end position="79"/>
    </location>
</feature>
<gene>
    <name evidence="3" type="ORF">OSB04_012532</name>
</gene>
<dbReference type="InterPro" id="IPR004252">
    <property type="entry name" value="Probable_transposase_24"/>
</dbReference>
<reference evidence="3" key="1">
    <citation type="submission" date="2023-03" db="EMBL/GenBank/DDBJ databases">
        <title>Chromosome-scale reference genome and RAD-based genetic map of yellow starthistle (Centaurea solstitialis) reveal putative structural variation and QTLs associated with invader traits.</title>
        <authorList>
            <person name="Reatini B."/>
            <person name="Cang F.A."/>
            <person name="Jiang Q."/>
            <person name="Mckibben M.T.W."/>
            <person name="Barker M.S."/>
            <person name="Rieseberg L.H."/>
            <person name="Dlugosch K.M."/>
        </authorList>
    </citation>
    <scope>NUCLEOTIDE SEQUENCE</scope>
    <source>
        <strain evidence="3">CAN-66</strain>
        <tissue evidence="3">Leaf</tissue>
    </source>
</reference>
<dbReference type="AlphaFoldDB" id="A0AA38TWA2"/>
<dbReference type="PANTHER" id="PTHR33144:SF55">
    <property type="entry name" value="CHROMATIN REMODELER BROMODOMAIN FAMILY"/>
    <property type="match status" value="1"/>
</dbReference>
<accession>A0AA38TWA2</accession>
<dbReference type="Pfam" id="PF13952">
    <property type="entry name" value="DUF4216"/>
    <property type="match status" value="1"/>
</dbReference>
<keyword evidence="4" id="KW-1185">Reference proteome</keyword>
<dbReference type="Proteomes" id="UP001172457">
    <property type="component" value="Chromosome 3"/>
</dbReference>
<comment type="caution">
    <text evidence="3">The sequence shown here is derived from an EMBL/GenBank/DDBJ whole genome shotgun (WGS) entry which is preliminary data.</text>
</comment>
<dbReference type="InterPro" id="IPR004264">
    <property type="entry name" value="Transposase_23"/>
</dbReference>
<evidence type="ECO:0000313" key="4">
    <source>
        <dbReference type="Proteomes" id="UP001172457"/>
    </source>
</evidence>
<name>A0AA38TWA2_9ASTR</name>
<evidence type="ECO:0000259" key="1">
    <source>
        <dbReference type="Pfam" id="PF03017"/>
    </source>
</evidence>
<evidence type="ECO:0000313" key="3">
    <source>
        <dbReference type="EMBL" id="KAJ9557918.1"/>
    </source>
</evidence>
<protein>
    <recommendedName>
        <fullName evidence="5">Transposase</fullName>
    </recommendedName>
</protein>
<proteinExistence type="predicted"/>
<dbReference type="Pfam" id="PF03004">
    <property type="entry name" value="Transposase_24"/>
    <property type="match status" value="1"/>
</dbReference>
<dbReference type="Pfam" id="PF03017">
    <property type="entry name" value="Transposase_23"/>
    <property type="match status" value="1"/>
</dbReference>
<dbReference type="PANTHER" id="PTHR33144">
    <property type="entry name" value="OS10G0409366 PROTEIN-RELATED"/>
    <property type="match status" value="1"/>
</dbReference>
<evidence type="ECO:0000259" key="2">
    <source>
        <dbReference type="Pfam" id="PF13952"/>
    </source>
</evidence>
<sequence length="536" mass="60662">MTSSMGSGRLGSGDHRITEELRALASGPIEIVKRKREDENGFTLLNFKGLKPHNEPFILACQAQQVFYVADSADKEWQVMIKTTARDFYDMNEQPSLDHVDTYLQSEVFSRPQIDEIIDGSSHKRVRGPTYMPSIWAREEGDRISVEFNEYGQPIDKETTNSLSHFMGSLARSGKYCPVDKAWHQVKATKKGMLLNFLETKFDLPPGSDDWILKSFAKKVRNWRARIKKDYYDPSLSLKEQIKSKPKRVRPDQWNNLIKNWNKEEAKKISERNKNSRGYKKMVQVTGKKSFARVREELKESLSGREPSRMELFVACFSKDGTTKNIEAKNAIEQMLDLNFQLPEGSLDEPGPDDVFSKVMGKDKHGSARMYGLGVRASDVWGVFPSRAACYRESMLWKKAYIDVSKEVAEVKAMILAMQGSNEYTSSVSSAPVTAVNPPQATTELQPLKVGDVVHLKSIINSMEIVARGRIRSLDPDELVGGEEIGPNWCEVHVLVAIKRQERLVRPHGLFITVEDAIGATIAWPCPFTLVVHDED</sequence>
<evidence type="ECO:0008006" key="5">
    <source>
        <dbReference type="Google" id="ProtNLM"/>
    </source>
</evidence>
<organism evidence="3 4">
    <name type="scientific">Centaurea solstitialis</name>
    <name type="common">yellow star-thistle</name>
    <dbReference type="NCBI Taxonomy" id="347529"/>
    <lineage>
        <taxon>Eukaryota</taxon>
        <taxon>Viridiplantae</taxon>
        <taxon>Streptophyta</taxon>
        <taxon>Embryophyta</taxon>
        <taxon>Tracheophyta</taxon>
        <taxon>Spermatophyta</taxon>
        <taxon>Magnoliopsida</taxon>
        <taxon>eudicotyledons</taxon>
        <taxon>Gunneridae</taxon>
        <taxon>Pentapetalae</taxon>
        <taxon>asterids</taxon>
        <taxon>campanulids</taxon>
        <taxon>Asterales</taxon>
        <taxon>Asteraceae</taxon>
        <taxon>Carduoideae</taxon>
        <taxon>Cardueae</taxon>
        <taxon>Centaureinae</taxon>
        <taxon>Centaurea</taxon>
    </lineage>
</organism>
<dbReference type="InterPro" id="IPR025312">
    <property type="entry name" value="DUF4216"/>
</dbReference>
<feature type="domain" description="Transposase Tnp1/En/Spm-like" evidence="1">
    <location>
        <begin position="454"/>
        <end position="518"/>
    </location>
</feature>